<dbReference type="PANTHER" id="PTHR32227">
    <property type="entry name" value="GLUCAN ENDO-1,3-BETA-GLUCOSIDASE BG1-RELATED-RELATED"/>
    <property type="match status" value="1"/>
</dbReference>
<dbReference type="SUPFAM" id="SSF51445">
    <property type="entry name" value="(Trans)glycosidases"/>
    <property type="match status" value="1"/>
</dbReference>
<proteinExistence type="inferred from homology"/>
<evidence type="ECO:0000256" key="5">
    <source>
        <dbReference type="ARBA" id="ARBA00023295"/>
    </source>
</evidence>
<dbReference type="InterPro" id="IPR000490">
    <property type="entry name" value="Glyco_hydro_17"/>
</dbReference>
<evidence type="ECO:0000256" key="4">
    <source>
        <dbReference type="ARBA" id="ARBA00022801"/>
    </source>
</evidence>
<evidence type="ECO:0000256" key="6">
    <source>
        <dbReference type="ARBA" id="ARBA00033335"/>
    </source>
</evidence>
<evidence type="ECO:0000256" key="7">
    <source>
        <dbReference type="ARBA" id="ARBA00033417"/>
    </source>
</evidence>
<accession>W9RX16</accession>
<sequence length="207" mass="23933">MQGSVGEPETEDEKAKLHQIPAIESLYSAFVSSNLHTQIKISTPHAASVILDPFPPSQAFFNHSLTQYILPLLRFLSKTGSPLMMNLYPYYVFMQNKGVVPLDNVLFKALDAFQGNGGPQQSPSLHQGQSESKQVRETGKERRRRREGRERREMRRADRRERNLGRKDALARFGYGRQSQTQREEREEEEGTDRKRNEVEEREGERE</sequence>
<feature type="compositionally biased region" description="Basic and acidic residues" evidence="9">
    <location>
        <begin position="147"/>
        <end position="170"/>
    </location>
</feature>
<evidence type="ECO:0000256" key="2">
    <source>
        <dbReference type="ARBA" id="ARBA00008773"/>
    </source>
</evidence>
<evidence type="ECO:0000256" key="8">
    <source>
        <dbReference type="RuleBase" id="RU004335"/>
    </source>
</evidence>
<dbReference type="Proteomes" id="UP000030645">
    <property type="component" value="Unassembled WGS sequence"/>
</dbReference>
<dbReference type="Pfam" id="PF00332">
    <property type="entry name" value="Glyco_hydro_17"/>
    <property type="match status" value="1"/>
</dbReference>
<feature type="compositionally biased region" description="Polar residues" evidence="9">
    <location>
        <begin position="119"/>
        <end position="132"/>
    </location>
</feature>
<feature type="region of interest" description="Disordered" evidence="9">
    <location>
        <begin position="116"/>
        <end position="207"/>
    </location>
</feature>
<gene>
    <name evidence="10" type="ORF">L484_022576</name>
</gene>
<keyword evidence="4" id="KW-0378">Hydrolase</keyword>
<dbReference type="Gene3D" id="3.20.20.80">
    <property type="entry name" value="Glycosidases"/>
    <property type="match status" value="1"/>
</dbReference>
<dbReference type="EC" id="3.2.1.39" evidence="3"/>
<comment type="similarity">
    <text evidence="2 8">Belongs to the glycosyl hydrolase 17 family.</text>
</comment>
<dbReference type="STRING" id="981085.W9RX16"/>
<evidence type="ECO:0000313" key="10">
    <source>
        <dbReference type="EMBL" id="EXB75899.1"/>
    </source>
</evidence>
<evidence type="ECO:0000313" key="11">
    <source>
        <dbReference type="Proteomes" id="UP000030645"/>
    </source>
</evidence>
<evidence type="ECO:0000256" key="9">
    <source>
        <dbReference type="SAM" id="MobiDB-lite"/>
    </source>
</evidence>
<keyword evidence="5" id="KW-0326">Glycosidase</keyword>
<dbReference type="GO" id="GO:0005975">
    <property type="term" value="P:carbohydrate metabolic process"/>
    <property type="evidence" value="ECO:0007669"/>
    <property type="project" value="InterPro"/>
</dbReference>
<name>W9RX16_9ROSA</name>
<protein>
    <recommendedName>
        <fullName evidence="3">glucan endo-1,3-beta-D-glucosidase</fullName>
        <ecNumber evidence="3">3.2.1.39</ecNumber>
    </recommendedName>
    <alternativeName>
        <fullName evidence="6">(1-&gt;3)-beta-glucan endohydrolase</fullName>
    </alternativeName>
    <alternativeName>
        <fullName evidence="7">Beta-1,3-endoglucanase</fullName>
    </alternativeName>
</protein>
<keyword evidence="11" id="KW-1185">Reference proteome</keyword>
<reference evidence="11" key="1">
    <citation type="submission" date="2013-01" db="EMBL/GenBank/DDBJ databases">
        <title>Draft Genome Sequence of a Mulberry Tree, Morus notabilis C.K. Schneid.</title>
        <authorList>
            <person name="He N."/>
            <person name="Zhao S."/>
        </authorList>
    </citation>
    <scope>NUCLEOTIDE SEQUENCE</scope>
</reference>
<dbReference type="InterPro" id="IPR044965">
    <property type="entry name" value="Glyco_hydro_17_plant"/>
</dbReference>
<organism evidence="10 11">
    <name type="scientific">Morus notabilis</name>
    <dbReference type="NCBI Taxonomy" id="981085"/>
    <lineage>
        <taxon>Eukaryota</taxon>
        <taxon>Viridiplantae</taxon>
        <taxon>Streptophyta</taxon>
        <taxon>Embryophyta</taxon>
        <taxon>Tracheophyta</taxon>
        <taxon>Spermatophyta</taxon>
        <taxon>Magnoliopsida</taxon>
        <taxon>eudicotyledons</taxon>
        <taxon>Gunneridae</taxon>
        <taxon>Pentapetalae</taxon>
        <taxon>rosids</taxon>
        <taxon>fabids</taxon>
        <taxon>Rosales</taxon>
        <taxon>Moraceae</taxon>
        <taxon>Moreae</taxon>
        <taxon>Morus</taxon>
    </lineage>
</organism>
<dbReference type="eggNOG" id="ENOG502QTII">
    <property type="taxonomic scope" value="Eukaryota"/>
</dbReference>
<dbReference type="EMBL" id="KE344693">
    <property type="protein sequence ID" value="EXB75899.1"/>
    <property type="molecule type" value="Genomic_DNA"/>
</dbReference>
<evidence type="ECO:0000256" key="3">
    <source>
        <dbReference type="ARBA" id="ARBA00012780"/>
    </source>
</evidence>
<dbReference type="GO" id="GO:0042973">
    <property type="term" value="F:glucan endo-1,3-beta-D-glucosidase activity"/>
    <property type="evidence" value="ECO:0007669"/>
    <property type="project" value="UniProtKB-EC"/>
</dbReference>
<feature type="compositionally biased region" description="Basic and acidic residues" evidence="9">
    <location>
        <begin position="192"/>
        <end position="207"/>
    </location>
</feature>
<dbReference type="InterPro" id="IPR017853">
    <property type="entry name" value="GH"/>
</dbReference>
<evidence type="ECO:0000256" key="1">
    <source>
        <dbReference type="ARBA" id="ARBA00000382"/>
    </source>
</evidence>
<comment type="catalytic activity">
    <reaction evidence="1">
        <text>Hydrolysis of (1-&gt;3)-beta-D-glucosidic linkages in (1-&gt;3)-beta-D-glucans.</text>
        <dbReference type="EC" id="3.2.1.39"/>
    </reaction>
</comment>
<dbReference type="AlphaFoldDB" id="W9RX16"/>